<reference evidence="4 5" key="1">
    <citation type="submission" date="2020-02" db="EMBL/GenBank/DDBJ databases">
        <title>Bacillus aquiflavi sp. nov., isolated from yellow water of strong flavor Chinese baijiu in Yibin region of China.</title>
        <authorList>
            <person name="Xie J."/>
        </authorList>
    </citation>
    <scope>NUCLEOTIDE SEQUENCE [LARGE SCALE GENOMIC DNA]</scope>
    <source>
        <strain evidence="4 5">3H-10</strain>
    </source>
</reference>
<keyword evidence="1" id="KW-0812">Transmembrane</keyword>
<name>A0A6B3VWQ8_9BACI</name>
<feature type="transmembrane region" description="Helical" evidence="1">
    <location>
        <begin position="73"/>
        <end position="91"/>
    </location>
</feature>
<dbReference type="InterPro" id="IPR024425">
    <property type="entry name" value="LiaF-like_C"/>
</dbReference>
<accession>A0A6B3VWQ8</accession>
<dbReference type="GO" id="GO:0016020">
    <property type="term" value="C:membrane"/>
    <property type="evidence" value="ECO:0007669"/>
    <property type="project" value="InterPro"/>
</dbReference>
<reference evidence="3 6" key="2">
    <citation type="submission" date="2020-07" db="EMBL/GenBank/DDBJ databases">
        <authorList>
            <person name="Feng H."/>
        </authorList>
    </citation>
    <scope>NUCLEOTIDE SEQUENCE [LARGE SCALE GENOMIC DNA]</scope>
    <source>
        <strain evidence="6">s-12</strain>
        <strain evidence="3">S-12</strain>
    </source>
</reference>
<evidence type="ECO:0000313" key="3">
    <source>
        <dbReference type="EMBL" id="MBA4535575.1"/>
    </source>
</evidence>
<dbReference type="Proteomes" id="UP000570010">
    <property type="component" value="Unassembled WGS sequence"/>
</dbReference>
<dbReference type="PIRSF" id="PIRSF031509">
    <property type="entry name" value="Cell_wall_LiaF/YvqF"/>
    <property type="match status" value="1"/>
</dbReference>
<sequence length="239" mass="27087">MKNYLNTETIRWLLLIIGIGLVVELTLFTHPLTIFFAAAAIYLGLKLRPHLWGTILLVVGIFTAAGIVMKLNILKIIIIFLILHFFYQYYWKTKKEPHVIKVETTQPANKATMVKKEPFIKNSLFGNKKIGTQVYEMDDINIHTGIGDTIIDLSMTMLPQGESMIVIRGLVGNIKLLVPYDVDVYVNHSVFVGKINIFDVQEEGFNKNCIYVSKEYSAAARKLKILTSIVVGDIEVRNI</sequence>
<gene>
    <name evidence="4" type="ORF">G4D64_00130</name>
    <name evidence="3" type="ORF">H1Z61_00130</name>
</gene>
<protein>
    <submittedName>
        <fullName evidence="4">Cell wall-active antibiotics response protein</fullName>
    </submittedName>
</protein>
<dbReference type="AlphaFoldDB" id="A0A6B3VWQ8"/>
<keyword evidence="1" id="KW-1133">Transmembrane helix</keyword>
<dbReference type="NCBIfam" id="NF040535">
    <property type="entry name" value="LiaF_C_term"/>
    <property type="match status" value="1"/>
</dbReference>
<dbReference type="InterPro" id="IPR016975">
    <property type="entry name" value="Cell_wall_LiaF"/>
</dbReference>
<organism evidence="4 5">
    <name type="scientific">Bacillus aquiflavi</name>
    <dbReference type="NCBI Taxonomy" id="2672567"/>
    <lineage>
        <taxon>Bacteria</taxon>
        <taxon>Bacillati</taxon>
        <taxon>Bacillota</taxon>
        <taxon>Bacilli</taxon>
        <taxon>Bacillales</taxon>
        <taxon>Bacillaceae</taxon>
        <taxon>Bacillus</taxon>
    </lineage>
</organism>
<evidence type="ECO:0000313" key="5">
    <source>
        <dbReference type="Proteomes" id="UP000472971"/>
    </source>
</evidence>
<dbReference type="Pfam" id="PF09922">
    <property type="entry name" value="LiaF-like_C"/>
    <property type="match status" value="1"/>
</dbReference>
<evidence type="ECO:0000313" key="4">
    <source>
        <dbReference type="EMBL" id="NEY79951.1"/>
    </source>
</evidence>
<proteinExistence type="predicted"/>
<keyword evidence="5" id="KW-1185">Reference proteome</keyword>
<dbReference type="EMBL" id="JACEIO010000001">
    <property type="protein sequence ID" value="MBA4535575.1"/>
    <property type="molecule type" value="Genomic_DNA"/>
</dbReference>
<evidence type="ECO:0000256" key="1">
    <source>
        <dbReference type="SAM" id="Phobius"/>
    </source>
</evidence>
<feature type="transmembrane region" description="Helical" evidence="1">
    <location>
        <begin position="12"/>
        <end position="45"/>
    </location>
</feature>
<dbReference type="EMBL" id="JAAIWN010000001">
    <property type="protein sequence ID" value="NEY79951.1"/>
    <property type="molecule type" value="Genomic_DNA"/>
</dbReference>
<dbReference type="InterPro" id="IPR047793">
    <property type="entry name" value="LiaF_C"/>
</dbReference>
<dbReference type="Proteomes" id="UP000472971">
    <property type="component" value="Unassembled WGS sequence"/>
</dbReference>
<comment type="caution">
    <text evidence="4">The sequence shown here is derived from an EMBL/GenBank/DDBJ whole genome shotgun (WGS) entry which is preliminary data.</text>
</comment>
<evidence type="ECO:0000313" key="6">
    <source>
        <dbReference type="Proteomes" id="UP000570010"/>
    </source>
</evidence>
<dbReference type="RefSeq" id="WP_163238831.1">
    <property type="nucleotide sequence ID" value="NZ_CP082780.1"/>
</dbReference>
<feature type="transmembrane region" description="Helical" evidence="1">
    <location>
        <begin position="51"/>
        <end position="68"/>
    </location>
</feature>
<evidence type="ECO:0000259" key="2">
    <source>
        <dbReference type="Pfam" id="PF09922"/>
    </source>
</evidence>
<feature type="domain" description="Cell wall-active antibiotics response LiaF-like C-terminal" evidence="2">
    <location>
        <begin position="125"/>
        <end position="236"/>
    </location>
</feature>
<keyword evidence="1" id="KW-0472">Membrane</keyword>